<sequence length="38" mass="4340">MPSFFWFVHFIAMPCNVFCLVNKVISPLSFIIGDKGMC</sequence>
<dbReference type="Proteomes" id="UP000000547">
    <property type="component" value="Chromosome"/>
</dbReference>
<accession>Q481Y7</accession>
<dbReference type="STRING" id="167879.CPS_2415"/>
<name>Q481Y7_COLP3</name>
<dbReference type="HOGENOM" id="CLU_3326855_0_0_6"/>
<keyword evidence="1" id="KW-0472">Membrane</keyword>
<evidence type="ECO:0000313" key="2">
    <source>
        <dbReference type="EMBL" id="AAZ26300.1"/>
    </source>
</evidence>
<organism evidence="2 3">
    <name type="scientific">Colwellia psychrerythraea (strain 34H / ATCC BAA-681)</name>
    <name type="common">Vibrio psychroerythus</name>
    <dbReference type="NCBI Taxonomy" id="167879"/>
    <lineage>
        <taxon>Bacteria</taxon>
        <taxon>Pseudomonadati</taxon>
        <taxon>Pseudomonadota</taxon>
        <taxon>Gammaproteobacteria</taxon>
        <taxon>Alteromonadales</taxon>
        <taxon>Colwelliaceae</taxon>
        <taxon>Colwellia</taxon>
    </lineage>
</organism>
<feature type="transmembrane region" description="Helical" evidence="1">
    <location>
        <begin position="6"/>
        <end position="25"/>
    </location>
</feature>
<gene>
    <name evidence="2" type="ordered locus">CPS_2415</name>
</gene>
<keyword evidence="1" id="KW-1133">Transmembrane helix</keyword>
<dbReference type="AlphaFoldDB" id="Q481Y7"/>
<dbReference type="KEGG" id="cps:CPS_2415"/>
<evidence type="ECO:0000313" key="3">
    <source>
        <dbReference type="Proteomes" id="UP000000547"/>
    </source>
</evidence>
<reference evidence="2" key="1">
    <citation type="journal article" date="2005" name="Proc. Natl. Acad. Sci. U.S.A.">
        <title>The psychrophilic lifestyle as revealed by the genome sequence of Colwellia psychrerythraea 34H through genomic and proteomic analyses.</title>
        <authorList>
            <person name="Methe B.A."/>
            <person name="Nelson K.E."/>
            <person name="Deming J.W."/>
            <person name="Momen B."/>
            <person name="Melamud E."/>
            <person name="Zhang X."/>
            <person name="Moult J."/>
            <person name="Madupu R."/>
            <person name="Nelson W.C."/>
            <person name="Dodson R.J."/>
            <person name="Brinkac L.M."/>
            <person name="Daugherty S.C."/>
            <person name="Durkin A.S."/>
            <person name="DeBoy R.T."/>
            <person name="Kolonay J.F."/>
            <person name="Sullivan S.A."/>
            <person name="Zhou L."/>
            <person name="Davidsen T.M."/>
            <person name="Wu M."/>
            <person name="Huston A.L."/>
            <person name="Lewis M."/>
            <person name="Weaver B."/>
            <person name="Weidman J.F."/>
            <person name="Khouri H."/>
            <person name="Utterback T.R."/>
            <person name="Feldblyum T.V."/>
            <person name="Fraser C.M."/>
        </authorList>
    </citation>
    <scope>NUCLEOTIDE SEQUENCE [LARGE SCALE GENOMIC DNA]</scope>
    <source>
        <strain evidence="2">34H</strain>
    </source>
</reference>
<dbReference type="EMBL" id="CP000083">
    <property type="protein sequence ID" value="AAZ26300.1"/>
    <property type="molecule type" value="Genomic_DNA"/>
</dbReference>
<proteinExistence type="predicted"/>
<protein>
    <submittedName>
        <fullName evidence="2">Uncharacterized protein</fullName>
    </submittedName>
</protein>
<evidence type="ECO:0000256" key="1">
    <source>
        <dbReference type="SAM" id="Phobius"/>
    </source>
</evidence>
<keyword evidence="1" id="KW-0812">Transmembrane</keyword>